<feature type="region of interest" description="Disordered" evidence="1">
    <location>
        <begin position="28"/>
        <end position="50"/>
    </location>
</feature>
<evidence type="ECO:0000256" key="1">
    <source>
        <dbReference type="SAM" id="MobiDB-lite"/>
    </source>
</evidence>
<feature type="compositionally biased region" description="Basic and acidic residues" evidence="1">
    <location>
        <begin position="28"/>
        <end position="40"/>
    </location>
</feature>
<protein>
    <submittedName>
        <fullName evidence="2">Uncharacterized protein</fullName>
    </submittedName>
</protein>
<dbReference type="GO" id="GO:0031416">
    <property type="term" value="C:NatB complex"/>
    <property type="evidence" value="ECO:0007669"/>
    <property type="project" value="TreeGrafter"/>
</dbReference>
<proteinExistence type="predicted"/>
<dbReference type="InterPro" id="IPR001353">
    <property type="entry name" value="Proteasome_sua/b"/>
</dbReference>
<name>A0AAD4S0U5_9MAGN</name>
<reference evidence="2" key="1">
    <citation type="submission" date="2022-04" db="EMBL/GenBank/DDBJ databases">
        <title>A functionally conserved STORR gene fusion in Papaver species that diverged 16.8 million years ago.</title>
        <authorList>
            <person name="Catania T."/>
        </authorList>
    </citation>
    <scope>NUCLEOTIDE SEQUENCE</scope>
    <source>
        <strain evidence="2">S-188037</strain>
    </source>
</reference>
<dbReference type="PANTHER" id="PTHR22767">
    <property type="entry name" value="N-TERMINAL ACETYLTRANSFERASE-RELATED"/>
    <property type="match status" value="1"/>
</dbReference>
<dbReference type="InterPro" id="IPR029055">
    <property type="entry name" value="Ntn_hydrolases_N"/>
</dbReference>
<dbReference type="InterPro" id="IPR011990">
    <property type="entry name" value="TPR-like_helical_dom_sf"/>
</dbReference>
<dbReference type="SUPFAM" id="SSF56235">
    <property type="entry name" value="N-terminal nucleophile aminohydrolases (Ntn hydrolases)"/>
    <property type="match status" value="1"/>
</dbReference>
<dbReference type="Gene3D" id="1.25.40.1040">
    <property type="match status" value="1"/>
</dbReference>
<gene>
    <name evidence="2" type="ORF">MKW98_000279</name>
</gene>
<accession>A0AAD4S0U5</accession>
<dbReference type="AlphaFoldDB" id="A0AAD4S0U5"/>
<evidence type="ECO:0000313" key="2">
    <source>
        <dbReference type="EMBL" id="KAI3850469.1"/>
    </source>
</evidence>
<dbReference type="GO" id="GO:0005839">
    <property type="term" value="C:proteasome core complex"/>
    <property type="evidence" value="ECO:0007669"/>
    <property type="project" value="InterPro"/>
</dbReference>
<dbReference type="Pfam" id="PF00227">
    <property type="entry name" value="Proteasome"/>
    <property type="match status" value="1"/>
</dbReference>
<dbReference type="GO" id="GO:0051603">
    <property type="term" value="P:proteolysis involved in protein catabolic process"/>
    <property type="evidence" value="ECO:0007669"/>
    <property type="project" value="InterPro"/>
</dbReference>
<comment type="caution">
    <text evidence="2">The sequence shown here is derived from an EMBL/GenBank/DDBJ whole genome shotgun (WGS) entry which is preliminary data.</text>
</comment>
<evidence type="ECO:0000313" key="3">
    <source>
        <dbReference type="Proteomes" id="UP001202328"/>
    </source>
</evidence>
<dbReference type="Gene3D" id="3.60.20.10">
    <property type="entry name" value="Glutamine Phosphoribosylpyrophosphate, subunit 1, domain 1"/>
    <property type="match status" value="1"/>
</dbReference>
<dbReference type="EMBL" id="JAJJMB010016019">
    <property type="protein sequence ID" value="KAI3850469.1"/>
    <property type="molecule type" value="Genomic_DNA"/>
</dbReference>
<dbReference type="SUPFAM" id="SSF48452">
    <property type="entry name" value="TPR-like"/>
    <property type="match status" value="1"/>
</dbReference>
<sequence length="682" mass="77097">MEALAIGTPEDMKKQDWMKKDKLHQEVVSLPKRERSKLEPESSLSAGLISSLPDQPFSKSRKLEENLVQASSALASSTNLILKNQIQLVKDSIESRRFIKALKLINALQSEFPSSALVLALKALVYEKTVGKDEALSICSDTKEHMFSDISVLPDVLTILETVCQRLGRLDMATSYYEHACEKDFESLELMRGLLNCYARESSFVKQLQVSLRMYKLVREDKFLFWAVLCIQLQVLSHLLKKQRVANSDEPEAFLVYISMGEQQAMYDPAHEILSKLGSTLLVVKFDKQHSQGGRILAHVCDYTAAVEAFKKILESCSPGDWESLLKDFCCSLEDDSKYIYLACKISQLSMVNCGSEISKALQSSNLKNARNRCLHKGKDNDAFEEAIYEYFSSVDHTAQRFFQVLSKDEECQLIENLIKPDILTPDLLKEEFSKICIDSSIPKRFGNFSVGEGSRVHGTTIVIKTNKFIILAGDGKLTSAYSDNALLSRTDKVRQFDNLCIAICGVWKGFSHTVSTLRKYMRCLNKNGKGRPTVREFAEYIADEAPLLNGVTEVIVCAFDNLEDDQTPVPCVSCADKYYCCDVEKSFYCSGSCRSYVESILSEGNIRPDMGLAEAVNLVERALVFAAMFDNRTGGLANITVIDNCKNVRVMAREHIRTTLWERHRYFIENREKRKYEESMT</sequence>
<dbReference type="Proteomes" id="UP001202328">
    <property type="component" value="Unassembled WGS sequence"/>
</dbReference>
<dbReference type="PANTHER" id="PTHR22767:SF3">
    <property type="entry name" value="N-ALPHA-ACETYLTRANSFERASE 25, NATB AUXILIARY SUBUNIT"/>
    <property type="match status" value="1"/>
</dbReference>
<organism evidence="2 3">
    <name type="scientific">Papaver atlanticum</name>
    <dbReference type="NCBI Taxonomy" id="357466"/>
    <lineage>
        <taxon>Eukaryota</taxon>
        <taxon>Viridiplantae</taxon>
        <taxon>Streptophyta</taxon>
        <taxon>Embryophyta</taxon>
        <taxon>Tracheophyta</taxon>
        <taxon>Spermatophyta</taxon>
        <taxon>Magnoliopsida</taxon>
        <taxon>Ranunculales</taxon>
        <taxon>Papaveraceae</taxon>
        <taxon>Papaveroideae</taxon>
        <taxon>Papaver</taxon>
    </lineage>
</organism>
<keyword evidence="3" id="KW-1185">Reference proteome</keyword>